<comment type="cofactor">
    <cofactor evidence="4">
        <name>Mg(2+)</name>
        <dbReference type="ChEBI" id="CHEBI:18420"/>
    </cofactor>
    <text evidence="4">Binds 2 magnesium ions per subunit.</text>
</comment>
<dbReference type="InterPro" id="IPR010972">
    <property type="entry name" value="Beta-PGM"/>
</dbReference>
<dbReference type="KEGG" id="aamy:GFC30_274"/>
<gene>
    <name evidence="6" type="primary">pgmB</name>
    <name evidence="6" type="ORF">GFC30_274</name>
</gene>
<feature type="binding site" evidence="4">
    <location>
        <position position="19"/>
    </location>
    <ligand>
        <name>Mg(2+)</name>
        <dbReference type="ChEBI" id="CHEBI:18420"/>
    </ligand>
</feature>
<feature type="site" description="Important for catalytic activity and assists the phosphoryl transfer reaction to Asp8 by balancing charge and orienting the reacting groups" evidence="5">
    <location>
        <position position="153"/>
    </location>
</feature>
<evidence type="ECO:0000256" key="2">
    <source>
        <dbReference type="PIRSR" id="PIRSR610972-1"/>
    </source>
</evidence>
<dbReference type="InterPro" id="IPR036412">
    <property type="entry name" value="HAD-like_sf"/>
</dbReference>
<keyword evidence="4" id="KW-0460">Magnesium</keyword>
<keyword evidence="6" id="KW-0413">Isomerase</keyword>
<comment type="similarity">
    <text evidence="1">Belongs to the HAD-like hydrolase superfamily. CbbY/CbbZ/Gph/YieH family.</text>
</comment>
<dbReference type="AlphaFoldDB" id="A0A167T095"/>
<dbReference type="InterPro" id="IPR010976">
    <property type="entry name" value="B-phosphoglucomutase_hydrolase"/>
</dbReference>
<dbReference type="PATRIC" id="fig|294699.3.peg.255"/>
<feature type="binding site" evidence="4">
    <location>
        <position position="17"/>
    </location>
    <ligand>
        <name>Mg(2+)</name>
        <dbReference type="ChEBI" id="CHEBI:18420"/>
    </ligand>
</feature>
<dbReference type="EMBL" id="CP015438">
    <property type="protein sequence ID" value="ANB59248.1"/>
    <property type="molecule type" value="Genomic_DNA"/>
</dbReference>
<dbReference type="GO" id="GO:0008801">
    <property type="term" value="F:beta-phosphoglucomutase activity"/>
    <property type="evidence" value="ECO:0007669"/>
    <property type="project" value="UniProtKB-EC"/>
</dbReference>
<dbReference type="InterPro" id="IPR023198">
    <property type="entry name" value="PGP-like_dom2"/>
</dbReference>
<keyword evidence="7" id="KW-1185">Reference proteome</keyword>
<evidence type="ECO:0000313" key="7">
    <source>
        <dbReference type="Proteomes" id="UP000076865"/>
    </source>
</evidence>
<feature type="binding site" evidence="4">
    <location>
        <position position="177"/>
    </location>
    <ligand>
        <name>Mg(2+)</name>
        <dbReference type="ChEBI" id="CHEBI:18420"/>
    </ligand>
</feature>
<reference evidence="6 7" key="1">
    <citation type="journal article" date="2006" name="Syst. Appl. Microbiol.">
        <title>Anoxybacillus amylolyticus sp. nov., a thermophilic amylase producing bacterium isolated from Mount Rittmann (Antarctica).</title>
        <authorList>
            <person name="Poli A."/>
            <person name="Esposito E."/>
            <person name="Lama L."/>
            <person name="Orlando P."/>
            <person name="Nicolaus G."/>
            <person name="de Appolonia F."/>
            <person name="Gambacorta A."/>
            <person name="Nicolaus B."/>
        </authorList>
    </citation>
    <scope>NUCLEOTIDE SEQUENCE [LARGE SCALE GENOMIC DNA]</scope>
    <source>
        <strain evidence="6 7">DSM 15939</strain>
    </source>
</reference>
<feature type="binding site" evidence="3">
    <location>
        <position position="153"/>
    </location>
    <ligand>
        <name>substrate</name>
    </ligand>
</feature>
<dbReference type="NCBIfam" id="TIGR02009">
    <property type="entry name" value="PGMB-YQAB-SF"/>
    <property type="match status" value="1"/>
</dbReference>
<feature type="active site" description="Proton donor/acceptor" evidence="2">
    <location>
        <position position="19"/>
    </location>
</feature>
<feature type="binding site" evidence="3">
    <location>
        <begin position="52"/>
        <end position="57"/>
    </location>
    <ligand>
        <name>substrate</name>
    </ligand>
</feature>
<evidence type="ECO:0000256" key="3">
    <source>
        <dbReference type="PIRSR" id="PIRSR610972-2"/>
    </source>
</evidence>
<dbReference type="Gene3D" id="3.40.50.1000">
    <property type="entry name" value="HAD superfamily/HAD-like"/>
    <property type="match status" value="1"/>
</dbReference>
<dbReference type="SFLD" id="SFLDG01129">
    <property type="entry name" value="C1.5:_HAD__Beta-PGM__Phosphata"/>
    <property type="match status" value="1"/>
</dbReference>
<dbReference type="GO" id="GO:0005975">
    <property type="term" value="P:carbohydrate metabolic process"/>
    <property type="evidence" value="ECO:0007669"/>
    <property type="project" value="InterPro"/>
</dbReference>
<feature type="site" description="Important for catalytic activity and assists the phosphoryl transfer reaction to Asp8 by balancing charge and orienting the reacting groups" evidence="5">
    <location>
        <position position="122"/>
    </location>
</feature>
<dbReference type="PRINTS" id="PR00413">
    <property type="entry name" value="HADHALOGNASE"/>
</dbReference>
<accession>A0A167T095</accession>
<keyword evidence="4" id="KW-0479">Metal-binding</keyword>
<feature type="binding site" evidence="3">
    <location>
        <begin position="17"/>
        <end position="19"/>
    </location>
    <ligand>
        <name>substrate</name>
    </ligand>
</feature>
<dbReference type="NCBIfam" id="TIGR01509">
    <property type="entry name" value="HAD-SF-IA-v3"/>
    <property type="match status" value="1"/>
</dbReference>
<evidence type="ECO:0000256" key="5">
    <source>
        <dbReference type="PIRSR" id="PIRSR610972-4"/>
    </source>
</evidence>
<dbReference type="GO" id="GO:0000287">
    <property type="term" value="F:magnesium ion binding"/>
    <property type="evidence" value="ECO:0007669"/>
    <property type="project" value="InterPro"/>
</dbReference>
<dbReference type="EC" id="5.4.2.6" evidence="6"/>
<dbReference type="CDD" id="cd02598">
    <property type="entry name" value="HAD_BPGM"/>
    <property type="match status" value="1"/>
</dbReference>
<proteinExistence type="inferred from homology"/>
<dbReference type="InterPro" id="IPR023214">
    <property type="entry name" value="HAD_sf"/>
</dbReference>
<dbReference type="PANTHER" id="PTHR18901">
    <property type="entry name" value="2-DEOXYGLUCOSE-6-PHOSPHATE PHOSPHATASE 2"/>
    <property type="match status" value="1"/>
</dbReference>
<dbReference type="SUPFAM" id="SSF56784">
    <property type="entry name" value="HAD-like"/>
    <property type="match status" value="1"/>
</dbReference>
<dbReference type="Proteomes" id="UP000076865">
    <property type="component" value="Chromosome"/>
</dbReference>
<evidence type="ECO:0000313" key="6">
    <source>
        <dbReference type="EMBL" id="ANB59248.1"/>
    </source>
</evidence>
<protein>
    <submittedName>
        <fullName evidence="6">Beta-phosphoglucomutase</fullName>
        <ecNumber evidence="6">5.4.2.6</ecNumber>
    </submittedName>
</protein>
<dbReference type="SFLD" id="SFLDG01135">
    <property type="entry name" value="C1.5.6:_HAD__Beta-PGM__Phospha"/>
    <property type="match status" value="1"/>
</dbReference>
<feature type="binding site" evidence="3">
    <location>
        <begin position="122"/>
        <end position="126"/>
    </location>
    <ligand>
        <name>substrate</name>
    </ligand>
</feature>
<dbReference type="Pfam" id="PF00702">
    <property type="entry name" value="Hydrolase"/>
    <property type="match status" value="1"/>
</dbReference>
<evidence type="ECO:0000256" key="1">
    <source>
        <dbReference type="ARBA" id="ARBA00006171"/>
    </source>
</evidence>
<dbReference type="NCBIfam" id="TIGR01990">
    <property type="entry name" value="bPGM"/>
    <property type="match status" value="1"/>
</dbReference>
<sequence length="233" mass="26093">MSLESHNGAMMKAVIFDLDGVIADTVELYYIATKRIADEIGVPFDHRLNQQLQGMSRQAMIEVLLGEKAGEWTIEEKVKLGERRGVYYRELIEQLTPQHILPGMYSLLQHIRNDGVPVALASSSSNAFTVVERLEIRSFFDVIVNVNTIAQLKPHPEIFLTAANELGVDPRDCIAIEDGEAGIQAIKQAGMFSVGIGKHLAPLSPDWLVERTEQVTWEQLKRMVARKRTTPLT</sequence>
<name>A0A167T095_9BACL</name>
<dbReference type="PANTHER" id="PTHR18901:SF38">
    <property type="entry name" value="PSEUDOURIDINE-5'-PHOSPHATASE"/>
    <property type="match status" value="1"/>
</dbReference>
<evidence type="ECO:0000256" key="4">
    <source>
        <dbReference type="PIRSR" id="PIRSR610972-3"/>
    </source>
</evidence>
<organism evidence="6 7">
    <name type="scientific">Anoxybacteroides amylolyticum</name>
    <dbReference type="NCBI Taxonomy" id="294699"/>
    <lineage>
        <taxon>Bacteria</taxon>
        <taxon>Bacillati</taxon>
        <taxon>Bacillota</taxon>
        <taxon>Bacilli</taxon>
        <taxon>Bacillales</taxon>
        <taxon>Anoxybacillaceae</taxon>
        <taxon>Anoxybacteroides</taxon>
    </lineage>
</organism>
<dbReference type="Gene3D" id="1.10.150.240">
    <property type="entry name" value="Putative phosphatase, domain 2"/>
    <property type="match status" value="1"/>
</dbReference>
<dbReference type="SFLD" id="SFLDS00003">
    <property type="entry name" value="Haloacid_Dehalogenase"/>
    <property type="match status" value="1"/>
</dbReference>
<dbReference type="RefSeq" id="WP_238583525.1">
    <property type="nucleotide sequence ID" value="NZ_CP015438.1"/>
</dbReference>
<dbReference type="InterPro" id="IPR006439">
    <property type="entry name" value="HAD-SF_hydro_IA"/>
</dbReference>
<feature type="active site" description="Nucleophile" evidence="2">
    <location>
        <position position="17"/>
    </location>
</feature>
<feature type="binding site" evidence="4">
    <location>
        <position position="178"/>
    </location>
    <ligand>
        <name>Mg(2+)</name>
        <dbReference type="ChEBI" id="CHEBI:18420"/>
    </ligand>
</feature>